<name>A0A816FQ14_9BILA</name>
<dbReference type="EMBL" id="CAJNOW010018349">
    <property type="protein sequence ID" value="CAF1664549.1"/>
    <property type="molecule type" value="Genomic_DNA"/>
</dbReference>
<dbReference type="AlphaFoldDB" id="A0A816FQ14"/>
<dbReference type="OrthoDB" id="10019711at2759"/>
<evidence type="ECO:0000259" key="1">
    <source>
        <dbReference type="PROSITE" id="PS50181"/>
    </source>
</evidence>
<dbReference type="PROSITE" id="PS50181">
    <property type="entry name" value="FBOX"/>
    <property type="match status" value="1"/>
</dbReference>
<organism evidence="2 3">
    <name type="scientific">Rotaria magnacalcarata</name>
    <dbReference type="NCBI Taxonomy" id="392030"/>
    <lineage>
        <taxon>Eukaryota</taxon>
        <taxon>Metazoa</taxon>
        <taxon>Spiralia</taxon>
        <taxon>Gnathifera</taxon>
        <taxon>Rotifera</taxon>
        <taxon>Eurotatoria</taxon>
        <taxon>Bdelloidea</taxon>
        <taxon>Philodinida</taxon>
        <taxon>Philodinidae</taxon>
        <taxon>Rotaria</taxon>
    </lineage>
</organism>
<dbReference type="InterPro" id="IPR032675">
    <property type="entry name" value="LRR_dom_sf"/>
</dbReference>
<dbReference type="SUPFAM" id="SSF52047">
    <property type="entry name" value="RNI-like"/>
    <property type="match status" value="1"/>
</dbReference>
<comment type="caution">
    <text evidence="2">The sequence shown here is derived from an EMBL/GenBank/DDBJ whole genome shotgun (WGS) entry which is preliminary data.</text>
</comment>
<reference evidence="2" key="1">
    <citation type="submission" date="2021-02" db="EMBL/GenBank/DDBJ databases">
        <authorList>
            <person name="Nowell W R."/>
        </authorList>
    </citation>
    <scope>NUCLEOTIDE SEQUENCE</scope>
</reference>
<proteinExistence type="predicted"/>
<accession>A0A816FQ14</accession>
<protein>
    <recommendedName>
        <fullName evidence="1">F-box domain-containing protein</fullName>
    </recommendedName>
</protein>
<evidence type="ECO:0000313" key="3">
    <source>
        <dbReference type="Proteomes" id="UP000663834"/>
    </source>
</evidence>
<sequence>MSPTKRQHNDQISISKNHKKRKLENQIAEINSTKYLLEDLSNEIVHELFEYLDSYDIYKGFYNLNRRFQNLAINSNVLTKINVSTMSKVNFKDYYQNIFLPNRNQIKVLRLSNPFTTDLIFSPPRTILNFVHLEKLIFDKVQIKYFTKVFCHLKELSKLHSLTISLAAGYNQQSLDRIFSNIFHLPKLKYCKIEYEIKRLGDEPVQLYFTHRDSSPIECLIINGRFPFNGFQNLLWRLPKLQYLSINCLVQSYYNMEQEKLTHIELKYLKYVSLKFDFINFHKFEKVMKKFFHHVQMLRLTTGYNEKCLNAKRWQQLIMSYMPYLRIFDINHQDYIGKKKFTYHHIINQFNSSFWMEKNWFFTHQHDRKKQSTSGILYSTAPYRRKDYSYYWEPVNTKCSNIQKENFNSVEHLHIASEEIVGDCLNYFPNVNELSIENKFKASGDSIIATLRRMIPLRQLTKLVIKSHLFPMEDIINLLLFTPNLHTLSLNLYILDDFNINSNRQKEICQYVSKKNKIQDLILNQRCSLNEIQFIVYLLPRLKCLKAQMERKEIGQIIRFLLSKTHNRTRNLFYLCILEVPKVCLTETKVLIESENLLNDYSIKYIDRDLHLWW</sequence>
<feature type="domain" description="F-box" evidence="1">
    <location>
        <begin position="34"/>
        <end position="81"/>
    </location>
</feature>
<gene>
    <name evidence="2" type="ORF">KQP761_LOCUS32802</name>
</gene>
<dbReference type="InterPro" id="IPR001810">
    <property type="entry name" value="F-box_dom"/>
</dbReference>
<evidence type="ECO:0000313" key="2">
    <source>
        <dbReference type="EMBL" id="CAF1664549.1"/>
    </source>
</evidence>
<dbReference type="Proteomes" id="UP000663834">
    <property type="component" value="Unassembled WGS sequence"/>
</dbReference>
<dbReference type="Gene3D" id="3.80.10.10">
    <property type="entry name" value="Ribonuclease Inhibitor"/>
    <property type="match status" value="1"/>
</dbReference>